<comment type="caution">
    <text evidence="1">The sequence shown here is derived from an EMBL/GenBank/DDBJ whole genome shotgun (WGS) entry which is preliminary data.</text>
</comment>
<name>A0A8X6WXH0_9ARAC</name>
<accession>A0A8X6WXH0</accession>
<evidence type="ECO:0000313" key="1">
    <source>
        <dbReference type="EMBL" id="GFY42387.1"/>
    </source>
</evidence>
<gene>
    <name evidence="1" type="ORF">TNIN_70891</name>
</gene>
<proteinExistence type="predicted"/>
<dbReference type="Proteomes" id="UP000886998">
    <property type="component" value="Unassembled WGS sequence"/>
</dbReference>
<dbReference type="EMBL" id="BMAV01003044">
    <property type="protein sequence ID" value="GFY42387.1"/>
    <property type="molecule type" value="Genomic_DNA"/>
</dbReference>
<keyword evidence="2" id="KW-1185">Reference proteome</keyword>
<protein>
    <submittedName>
        <fullName evidence="1">Uncharacterized protein</fullName>
    </submittedName>
</protein>
<reference evidence="1" key="1">
    <citation type="submission" date="2020-08" db="EMBL/GenBank/DDBJ databases">
        <title>Multicomponent nature underlies the extraordinary mechanical properties of spider dragline silk.</title>
        <authorList>
            <person name="Kono N."/>
            <person name="Nakamura H."/>
            <person name="Mori M."/>
            <person name="Yoshida Y."/>
            <person name="Ohtoshi R."/>
            <person name="Malay A.D."/>
            <person name="Moran D.A.P."/>
            <person name="Tomita M."/>
            <person name="Numata K."/>
            <person name="Arakawa K."/>
        </authorList>
    </citation>
    <scope>NUCLEOTIDE SEQUENCE</scope>
</reference>
<evidence type="ECO:0000313" key="2">
    <source>
        <dbReference type="Proteomes" id="UP000886998"/>
    </source>
</evidence>
<dbReference type="AlphaFoldDB" id="A0A8X6WXH0"/>
<organism evidence="1 2">
    <name type="scientific">Trichonephila inaurata madagascariensis</name>
    <dbReference type="NCBI Taxonomy" id="2747483"/>
    <lineage>
        <taxon>Eukaryota</taxon>
        <taxon>Metazoa</taxon>
        <taxon>Ecdysozoa</taxon>
        <taxon>Arthropoda</taxon>
        <taxon>Chelicerata</taxon>
        <taxon>Arachnida</taxon>
        <taxon>Araneae</taxon>
        <taxon>Araneomorphae</taxon>
        <taxon>Entelegynae</taxon>
        <taxon>Araneoidea</taxon>
        <taxon>Nephilidae</taxon>
        <taxon>Trichonephila</taxon>
        <taxon>Trichonephila inaurata</taxon>
    </lineage>
</organism>
<sequence>MVQIDSTWLGTRRFPLPLGASSANIKGIPRSSLPKESFINLQPVGQIQLDMHLSFTQSHFAFRFNGCQTNVLDVTPWDLDYKHFWVSSGKSQFFAAFP</sequence>